<evidence type="ECO:0000313" key="2">
    <source>
        <dbReference type="EMBL" id="OBK22867.1"/>
    </source>
</evidence>
<accession>A0A1A3NRA9</accession>
<evidence type="ECO:0000256" key="1">
    <source>
        <dbReference type="SAM" id="Phobius"/>
    </source>
</evidence>
<dbReference type="AlphaFoldDB" id="A0A1A3NRA9"/>
<dbReference type="Pfam" id="PF06197">
    <property type="entry name" value="DUF998"/>
    <property type="match status" value="1"/>
</dbReference>
<proteinExistence type="predicted"/>
<feature type="transmembrane region" description="Helical" evidence="1">
    <location>
        <begin position="81"/>
        <end position="100"/>
    </location>
</feature>
<evidence type="ECO:0000313" key="3">
    <source>
        <dbReference type="Proteomes" id="UP000093928"/>
    </source>
</evidence>
<dbReference type="Proteomes" id="UP000093928">
    <property type="component" value="Unassembled WGS sequence"/>
</dbReference>
<organism evidence="2 3">
    <name type="scientific">Mycobacterium asiaticum</name>
    <dbReference type="NCBI Taxonomy" id="1790"/>
    <lineage>
        <taxon>Bacteria</taxon>
        <taxon>Bacillati</taxon>
        <taxon>Actinomycetota</taxon>
        <taxon>Actinomycetes</taxon>
        <taxon>Mycobacteriales</taxon>
        <taxon>Mycobacteriaceae</taxon>
        <taxon>Mycobacterium</taxon>
    </lineage>
</organism>
<sequence>MNKTAAGAILWSGGVLGYLLLEAIAATGYRPSYSYVHDYISDLGVRGTRTPLMHAAFYLQGSMFLAGAALIAGVRGTRARLFVALVAANAVGNFVVGTAHTGKVHVAGAALALVGGNAAILAGAAVVGPIRRWYRSVSNIIAAVGFLCLSLLVTGIVMPTGVAERGSAYSIFLWQLLTAWLLWRRGRSTVTSR</sequence>
<dbReference type="RefSeq" id="WP_065145802.1">
    <property type="nucleotide sequence ID" value="NZ_LZLS01000184.1"/>
</dbReference>
<comment type="caution">
    <text evidence="2">The sequence shown here is derived from an EMBL/GenBank/DDBJ whole genome shotgun (WGS) entry which is preliminary data.</text>
</comment>
<gene>
    <name evidence="2" type="ORF">A5634_06720</name>
</gene>
<dbReference type="EMBL" id="LZLS01000184">
    <property type="protein sequence ID" value="OBK22867.1"/>
    <property type="molecule type" value="Genomic_DNA"/>
</dbReference>
<keyword evidence="1" id="KW-0812">Transmembrane</keyword>
<feature type="transmembrane region" description="Helical" evidence="1">
    <location>
        <begin position="140"/>
        <end position="160"/>
    </location>
</feature>
<feature type="transmembrane region" description="Helical" evidence="1">
    <location>
        <begin position="55"/>
        <end position="74"/>
    </location>
</feature>
<feature type="transmembrane region" description="Helical" evidence="1">
    <location>
        <begin position="106"/>
        <end position="128"/>
    </location>
</feature>
<evidence type="ECO:0008006" key="4">
    <source>
        <dbReference type="Google" id="ProtNLM"/>
    </source>
</evidence>
<protein>
    <recommendedName>
        <fullName evidence="4">DUF998 domain-containing protein</fullName>
    </recommendedName>
</protein>
<name>A0A1A3NRA9_MYCAS</name>
<reference evidence="2 3" key="1">
    <citation type="submission" date="2016-06" db="EMBL/GenBank/DDBJ databases">
        <authorList>
            <person name="Kjaerup R.B."/>
            <person name="Dalgaard T.S."/>
            <person name="Juul-Madsen H.R."/>
        </authorList>
    </citation>
    <scope>NUCLEOTIDE SEQUENCE [LARGE SCALE GENOMIC DNA]</scope>
    <source>
        <strain evidence="2 3">1165133.8</strain>
    </source>
</reference>
<keyword evidence="1" id="KW-1133">Transmembrane helix</keyword>
<keyword evidence="1" id="KW-0472">Membrane</keyword>
<dbReference type="InterPro" id="IPR009339">
    <property type="entry name" value="DUF998"/>
</dbReference>
<feature type="transmembrane region" description="Helical" evidence="1">
    <location>
        <begin position="166"/>
        <end position="183"/>
    </location>
</feature>